<dbReference type="EMBL" id="GETE01001200">
    <property type="protein sequence ID" value="JAT78736.1"/>
    <property type="molecule type" value="Transcribed_RNA"/>
</dbReference>
<dbReference type="GO" id="GO:0030682">
    <property type="term" value="P:symbiont-mediated perturbation of host defenses"/>
    <property type="evidence" value="ECO:0007669"/>
    <property type="project" value="InterPro"/>
</dbReference>
<name>A0A1D2AHQ8_ORNBR</name>
<dbReference type="GO" id="GO:0043176">
    <property type="term" value="F:amine binding"/>
    <property type="evidence" value="ECO:0007669"/>
    <property type="project" value="InterPro"/>
</dbReference>
<reference evidence="2" key="1">
    <citation type="submission" date="2016-07" db="EMBL/GenBank/DDBJ databases">
        <title>Salivary Glands transcriptome analysis on engorged females of Ornithodoros brasiliensis (Acari:Argasidae).</title>
        <authorList>
            <person name="Simons S.M."/>
            <person name="Carvalho E."/>
            <person name="Junqueira-de-Azevedo I."/>
            <person name="Ho P.L."/>
            <person name="Giovanni D."/>
            <person name="Mendonca R."/>
            <person name="Onofrio V."/>
            <person name="Landulfo G."/>
            <person name="Ramirez D."/>
            <person name="Barros-Battesti D."/>
        </authorList>
    </citation>
    <scope>NUCLEOTIDE SEQUENCE</scope>
    <source>
        <strain evidence="2">Female</strain>
        <tissue evidence="2">Salivary gland</tissue>
    </source>
</reference>
<dbReference type="InterPro" id="IPR002970">
    <property type="entry name" value="Tick_his-bd"/>
</dbReference>
<dbReference type="PANTHER" id="PTHR34403:SF14">
    <property type="entry name" value="OS05G0225800 PROTEIN"/>
    <property type="match status" value="1"/>
</dbReference>
<proteinExistence type="predicted"/>
<feature type="non-terminal residue" evidence="2">
    <location>
        <position position="1"/>
    </location>
</feature>
<dbReference type="Pfam" id="PF02098">
    <property type="entry name" value="His_binding"/>
    <property type="match status" value="1"/>
</dbReference>
<protein>
    <submittedName>
        <fullName evidence="2">Salivary lipocalin</fullName>
    </submittedName>
</protein>
<evidence type="ECO:0000256" key="1">
    <source>
        <dbReference type="SAM" id="MobiDB-lite"/>
    </source>
</evidence>
<sequence>KPKEKKTPKPKEKTTRKPKEKKTPKPKEKKTPKPKEKTTPKPTEKTPPKPKEKTTPKPKEKTTPKPTEKTTPKPKENITSQVEENSLTRILKPNMGFFMMSRTYYSPNTDCEYIVVLRYTNLHEPVVGTGYRHTRDMRFYITRDYIWTPKDEPKRTWEQIQKDNDNSSTTTIREYKLIYTDRDHTCNIFQRRRGKWVIECELWAPATRRGPERAKEQYCDDEFEKYCGEPKNRPYSDDCKIPDRSIDY</sequence>
<organism evidence="2">
    <name type="scientific">Ornithodoros brasiliensis</name>
    <name type="common">Mouro tick</name>
    <dbReference type="NCBI Taxonomy" id="888526"/>
    <lineage>
        <taxon>Eukaryota</taxon>
        <taxon>Metazoa</taxon>
        <taxon>Ecdysozoa</taxon>
        <taxon>Arthropoda</taxon>
        <taxon>Chelicerata</taxon>
        <taxon>Arachnida</taxon>
        <taxon>Acari</taxon>
        <taxon>Parasitiformes</taxon>
        <taxon>Ixodida</taxon>
        <taxon>Ixodoidea</taxon>
        <taxon>Argasidae</taxon>
        <taxon>Ornithodorinae</taxon>
        <taxon>Ornithodoros</taxon>
    </lineage>
</organism>
<evidence type="ECO:0000313" key="2">
    <source>
        <dbReference type="EMBL" id="JAT78736.1"/>
    </source>
</evidence>
<feature type="region of interest" description="Disordered" evidence="1">
    <location>
        <begin position="1"/>
        <end position="87"/>
    </location>
</feature>
<dbReference type="AlphaFoldDB" id="A0A1D2AHQ8"/>
<dbReference type="InterPro" id="IPR012674">
    <property type="entry name" value="Calycin"/>
</dbReference>
<accession>A0A1D2AHQ8</accession>
<dbReference type="InterPro" id="IPR050972">
    <property type="entry name" value="SDr-like"/>
</dbReference>
<feature type="compositionally biased region" description="Basic and acidic residues" evidence="1">
    <location>
        <begin position="1"/>
        <end position="76"/>
    </location>
</feature>
<dbReference type="PANTHER" id="PTHR34403">
    <property type="entry name" value="TOL-PAL SYSTEM PROTEIN TOLA"/>
    <property type="match status" value="1"/>
</dbReference>
<dbReference type="SUPFAM" id="SSF50814">
    <property type="entry name" value="Lipocalins"/>
    <property type="match status" value="1"/>
</dbReference>
<dbReference type="Gene3D" id="2.40.128.20">
    <property type="match status" value="1"/>
</dbReference>
<feature type="compositionally biased region" description="Polar residues" evidence="1">
    <location>
        <begin position="77"/>
        <end position="87"/>
    </location>
</feature>